<dbReference type="RefSeq" id="XP_006732199.1">
    <property type="nucleotide sequence ID" value="XM_006732136.1"/>
</dbReference>
<dbReference type="AlphaFoldDB" id="A0A2U3XL38"/>
<keyword evidence="2" id="KW-0472">Membrane</keyword>
<feature type="compositionally biased region" description="Basic and acidic residues" evidence="1">
    <location>
        <begin position="262"/>
        <end position="281"/>
    </location>
</feature>
<evidence type="ECO:0000256" key="2">
    <source>
        <dbReference type="SAM" id="Phobius"/>
    </source>
</evidence>
<protein>
    <submittedName>
        <fullName evidence="4">Transmembrane protein 52B</fullName>
    </submittedName>
</protein>
<proteinExistence type="predicted"/>
<dbReference type="PANTHER" id="PTHR33955">
    <property type="entry name" value="TRANSMEMBRANE PROTEIN 52"/>
    <property type="match status" value="1"/>
</dbReference>
<accession>A0A2U3XL38</accession>
<dbReference type="InterPro" id="IPR038942">
    <property type="entry name" value="TMEM52"/>
</dbReference>
<dbReference type="GeneID" id="102747360"/>
<gene>
    <name evidence="4" type="primary">TMEM52B</name>
</gene>
<feature type="transmembrane region" description="Helical" evidence="2">
    <location>
        <begin position="143"/>
        <end position="165"/>
    </location>
</feature>
<feature type="region of interest" description="Disordered" evidence="1">
    <location>
        <begin position="253"/>
        <end position="281"/>
    </location>
</feature>
<name>A0A2U3XL38_LEPWE</name>
<keyword evidence="3" id="KW-1185">Reference proteome</keyword>
<dbReference type="CTD" id="120939"/>
<dbReference type="Proteomes" id="UP000245341">
    <property type="component" value="Unplaced"/>
</dbReference>
<evidence type="ECO:0000313" key="4">
    <source>
        <dbReference type="RefSeq" id="XP_006732199.1"/>
    </source>
</evidence>
<dbReference type="STRING" id="9713.A0A2U3XL38"/>
<reference evidence="4" key="1">
    <citation type="submission" date="2025-08" db="UniProtKB">
        <authorList>
            <consortium name="RefSeq"/>
        </authorList>
    </citation>
    <scope>IDENTIFICATION</scope>
    <source>
        <tissue evidence="4">Liver</tissue>
    </source>
</reference>
<evidence type="ECO:0000313" key="3">
    <source>
        <dbReference type="Proteomes" id="UP000245341"/>
    </source>
</evidence>
<organism evidence="3 4">
    <name type="scientific">Leptonychotes weddellii</name>
    <name type="common">Weddell seal</name>
    <name type="synonym">Otaria weddellii</name>
    <dbReference type="NCBI Taxonomy" id="9713"/>
    <lineage>
        <taxon>Eukaryota</taxon>
        <taxon>Metazoa</taxon>
        <taxon>Chordata</taxon>
        <taxon>Craniata</taxon>
        <taxon>Vertebrata</taxon>
        <taxon>Euteleostomi</taxon>
        <taxon>Mammalia</taxon>
        <taxon>Eutheria</taxon>
        <taxon>Laurasiatheria</taxon>
        <taxon>Carnivora</taxon>
        <taxon>Caniformia</taxon>
        <taxon>Pinnipedia</taxon>
        <taxon>Phocidae</taxon>
        <taxon>Monachinae</taxon>
        <taxon>Lobodontini</taxon>
        <taxon>Leptonychotes</taxon>
    </lineage>
</organism>
<sequence>MMAITCRKVRWGKIMLIDKPVHAGLAGMIGRRDGQNSKRKYSRIGIPGKLKHGHGNNTPRGHQLFSILKSSRSRSQTNTEHGKEATDMDMPYLILEKQFSPMGVRTRAVTVSALVYCIQLPPARCENCVNPEHCLTTDWGHLWYIWLLVVIGALLLLCGLTSACFRCCLSRQQNGEDEGRPPYEVTVIAFDHDSTLQSTITSLQSIFGPAARRILAVAHSHSPLGQLPSSLDTLPGYEEALHMSRFTVARCGQKAPDLPPVPEEKQVPPVDESPRVEHSSN</sequence>
<keyword evidence="2 4" id="KW-0812">Transmembrane</keyword>
<dbReference type="PANTHER" id="PTHR33955:SF1">
    <property type="entry name" value="TRANSMEMBRANE PROTEIN 52B"/>
    <property type="match status" value="1"/>
</dbReference>
<dbReference type="OrthoDB" id="9361294at2759"/>
<dbReference type="KEGG" id="lww:102747360"/>
<keyword evidence="2" id="KW-1133">Transmembrane helix</keyword>
<dbReference type="Pfam" id="PF14979">
    <property type="entry name" value="TMEM52"/>
    <property type="match status" value="1"/>
</dbReference>
<evidence type="ECO:0000256" key="1">
    <source>
        <dbReference type="SAM" id="MobiDB-lite"/>
    </source>
</evidence>